<dbReference type="Gene3D" id="3.30.1780.10">
    <property type="entry name" value="ornithine cyclodeaminase, domain 1"/>
    <property type="match status" value="1"/>
</dbReference>
<dbReference type="OrthoDB" id="9801817at2"/>
<dbReference type="SUPFAM" id="SSF51735">
    <property type="entry name" value="NAD(P)-binding Rossmann-fold domains"/>
    <property type="match status" value="1"/>
</dbReference>
<dbReference type="GO" id="GO:0005737">
    <property type="term" value="C:cytoplasm"/>
    <property type="evidence" value="ECO:0007669"/>
    <property type="project" value="TreeGrafter"/>
</dbReference>
<dbReference type="PANTHER" id="PTHR13812:SF19">
    <property type="entry name" value="KETIMINE REDUCTASE MU-CRYSTALLIN"/>
    <property type="match status" value="1"/>
</dbReference>
<dbReference type="InterPro" id="IPR003462">
    <property type="entry name" value="ODC_Mu_crystall"/>
</dbReference>
<dbReference type="InterPro" id="IPR036291">
    <property type="entry name" value="NAD(P)-bd_dom_sf"/>
</dbReference>
<keyword evidence="3" id="KW-1185">Reference proteome</keyword>
<accession>A0A1H6D9P7</accession>
<dbReference type="Proteomes" id="UP000236743">
    <property type="component" value="Unassembled WGS sequence"/>
</dbReference>
<evidence type="ECO:0000256" key="1">
    <source>
        <dbReference type="ARBA" id="ARBA00008903"/>
    </source>
</evidence>
<dbReference type="Pfam" id="PF02423">
    <property type="entry name" value="OCD_Mu_crystall"/>
    <property type="match status" value="1"/>
</dbReference>
<reference evidence="2 3" key="1">
    <citation type="submission" date="2016-10" db="EMBL/GenBank/DDBJ databases">
        <authorList>
            <person name="de Groot N.N."/>
        </authorList>
    </citation>
    <scope>NUCLEOTIDE SEQUENCE [LARGE SCALE GENOMIC DNA]</scope>
    <source>
        <strain evidence="2 3">DSM 26656</strain>
    </source>
</reference>
<dbReference type="EMBL" id="FNUY01000018">
    <property type="protein sequence ID" value="SEG81395.1"/>
    <property type="molecule type" value="Genomic_DNA"/>
</dbReference>
<protein>
    <submittedName>
        <fullName evidence="2">Ornithine cyclodeaminase</fullName>
    </submittedName>
</protein>
<dbReference type="Gene3D" id="3.40.50.720">
    <property type="entry name" value="NAD(P)-binding Rossmann-like Domain"/>
    <property type="match status" value="1"/>
</dbReference>
<dbReference type="AlphaFoldDB" id="A0A1H6D9P7"/>
<evidence type="ECO:0000313" key="3">
    <source>
        <dbReference type="Proteomes" id="UP000236743"/>
    </source>
</evidence>
<sequence length="353" mass="38132">MSEANFIYLSQEDAVRCGAGDVAATVADTERTTLLAYQGKAIEAPTATLFWGVPAEKLKNFVGYPSKKRANIHAGYLDDDGVMKVALKNIPSNPDNPINGKGPRASGLVTILDPETGYPIALMDAMVISCMRTGALGAIGVKHLRRPGARSVGLIGVGPINQAAIACTAEVMPELEVAYVYDLNSDRAKAFATEFSRKLNIDVRAVDSARAAVADADVVIPATNVQTIDDAYIEPDWMKKGSLLVDLSIWDATFETLARADGYVMNSAISMERKTMTPSVMVDRGLAKEEEIIDLGKVIAGETGGRRDDDDVIVYFARGMAIYDVMCSYRVYENALKNGVGEKLSLWQSAFWS</sequence>
<dbReference type="PIRSF" id="PIRSF001439">
    <property type="entry name" value="CryM"/>
    <property type="match status" value="1"/>
</dbReference>
<dbReference type="InterPro" id="IPR023401">
    <property type="entry name" value="ODC_N"/>
</dbReference>
<name>A0A1H6D9P7_9HYPH</name>
<dbReference type="RefSeq" id="WP_103875519.1">
    <property type="nucleotide sequence ID" value="NZ_FNUY01000018.1"/>
</dbReference>
<comment type="similarity">
    <text evidence="1">Belongs to the ornithine cyclodeaminase/mu-crystallin family.</text>
</comment>
<gene>
    <name evidence="2" type="ORF">SAMN04488115_11827</name>
</gene>
<evidence type="ECO:0000313" key="2">
    <source>
        <dbReference type="EMBL" id="SEG81395.1"/>
    </source>
</evidence>
<proteinExistence type="inferred from homology"/>
<dbReference type="PANTHER" id="PTHR13812">
    <property type="entry name" value="KETIMINE REDUCTASE MU-CRYSTALLIN"/>
    <property type="match status" value="1"/>
</dbReference>
<organism evidence="2 3">
    <name type="scientific">Bosea lathyri</name>
    <dbReference type="NCBI Taxonomy" id="1036778"/>
    <lineage>
        <taxon>Bacteria</taxon>
        <taxon>Pseudomonadati</taxon>
        <taxon>Pseudomonadota</taxon>
        <taxon>Alphaproteobacteria</taxon>
        <taxon>Hyphomicrobiales</taxon>
        <taxon>Boseaceae</taxon>
        <taxon>Bosea</taxon>
    </lineage>
</organism>